<organism evidence="1 2">
    <name type="scientific">Desulfosarcina ovata subsp. sediminis</name>
    <dbReference type="NCBI Taxonomy" id="885957"/>
    <lineage>
        <taxon>Bacteria</taxon>
        <taxon>Pseudomonadati</taxon>
        <taxon>Thermodesulfobacteriota</taxon>
        <taxon>Desulfobacteria</taxon>
        <taxon>Desulfobacterales</taxon>
        <taxon>Desulfosarcinaceae</taxon>
        <taxon>Desulfosarcina</taxon>
    </lineage>
</organism>
<protein>
    <submittedName>
        <fullName evidence="1">Uncharacterized protein</fullName>
    </submittedName>
</protein>
<dbReference type="KEGG" id="dov:DSCO28_33410"/>
<evidence type="ECO:0000313" key="2">
    <source>
        <dbReference type="Proteomes" id="UP000425960"/>
    </source>
</evidence>
<accession>A0A5K7ZPG8</accession>
<reference evidence="1 2" key="1">
    <citation type="submission" date="2019-11" db="EMBL/GenBank/DDBJ databases">
        <title>Comparative genomics of hydrocarbon-degrading Desulfosarcina strains.</title>
        <authorList>
            <person name="Watanabe M."/>
            <person name="Kojima H."/>
            <person name="Fukui M."/>
        </authorList>
    </citation>
    <scope>NUCLEOTIDE SEQUENCE [LARGE SCALE GENOMIC DNA]</scope>
    <source>
        <strain evidence="1 2">28bB2T</strain>
    </source>
</reference>
<dbReference type="Proteomes" id="UP000425960">
    <property type="component" value="Chromosome"/>
</dbReference>
<dbReference type="EMBL" id="AP021876">
    <property type="protein sequence ID" value="BBO82775.1"/>
    <property type="molecule type" value="Genomic_DNA"/>
</dbReference>
<proteinExistence type="predicted"/>
<evidence type="ECO:0000313" key="1">
    <source>
        <dbReference type="EMBL" id="BBO82775.1"/>
    </source>
</evidence>
<dbReference type="AlphaFoldDB" id="A0A5K7ZPG8"/>
<sequence length="69" mass="7766">MMACISIVDGGGLTATNGQIVIWSNLEKTFAFGSQDIFLSPADIFQRYACIRYFEKNRIMDNTDPKGRK</sequence>
<name>A0A5K7ZPG8_9BACT</name>
<gene>
    <name evidence="1" type="ORF">DSCO28_33410</name>
</gene>